<reference evidence="6 7" key="1">
    <citation type="submission" date="2018-08" db="EMBL/GenBank/DDBJ databases">
        <title>Acidipila sp. 4G-K13, an acidobacterium isolated from forest soil.</title>
        <authorList>
            <person name="Gao Z.-H."/>
            <person name="Qiu L.-H."/>
        </authorList>
    </citation>
    <scope>NUCLEOTIDE SEQUENCE [LARGE SCALE GENOMIC DNA]</scope>
    <source>
        <strain evidence="6 7">4G-K13</strain>
    </source>
</reference>
<dbReference type="GO" id="GO:0005737">
    <property type="term" value="C:cytoplasm"/>
    <property type="evidence" value="ECO:0007669"/>
    <property type="project" value="TreeGrafter"/>
</dbReference>
<dbReference type="GO" id="GO:0016491">
    <property type="term" value="F:oxidoreductase activity"/>
    <property type="evidence" value="ECO:0007669"/>
    <property type="project" value="UniProtKB-KW"/>
</dbReference>
<dbReference type="PANTHER" id="PTHR13847:SF286">
    <property type="entry name" value="D-AMINO ACID DEHYDROGENASE"/>
    <property type="match status" value="1"/>
</dbReference>
<evidence type="ECO:0000256" key="4">
    <source>
        <dbReference type="ARBA" id="ARBA00023002"/>
    </source>
</evidence>
<feature type="domain" description="FAD dependent oxidoreductase" evidence="5">
    <location>
        <begin position="7"/>
        <end position="372"/>
    </location>
</feature>
<dbReference type="RefSeq" id="WP_117301410.1">
    <property type="nucleotide sequence ID" value="NZ_QVQT02000005.1"/>
</dbReference>
<keyword evidence="4" id="KW-0560">Oxidoreductase</keyword>
<evidence type="ECO:0000259" key="5">
    <source>
        <dbReference type="Pfam" id="PF01266"/>
    </source>
</evidence>
<evidence type="ECO:0000313" key="7">
    <source>
        <dbReference type="Proteomes" id="UP000264702"/>
    </source>
</evidence>
<dbReference type="NCBIfam" id="TIGR03364">
    <property type="entry name" value="HpnW_proposed"/>
    <property type="match status" value="1"/>
</dbReference>
<accession>A0A372IMC9</accession>
<keyword evidence="3" id="KW-0285">Flavoprotein</keyword>
<dbReference type="Pfam" id="PF01266">
    <property type="entry name" value="DAO"/>
    <property type="match status" value="1"/>
</dbReference>
<dbReference type="Gene3D" id="3.30.9.10">
    <property type="entry name" value="D-Amino Acid Oxidase, subunit A, domain 2"/>
    <property type="match status" value="1"/>
</dbReference>
<dbReference type="InterPro" id="IPR006076">
    <property type="entry name" value="FAD-dep_OxRdtase"/>
</dbReference>
<sequence>MTERSTDTAIVGAGILGLAHAYIAAKSGKKVTVFERHPAASGASIANFGLLWPIGQTAGRMFDLAMKSRYQWLEILQAARIPYKDTGSLHVACRKEEAAVGQEFAELGPTLGYQCAWLSRDETLARSPAVQPAAVVGALWSGTEIMVDPREVLRKIPEFLAEQYGVQFHWNCPVHSVERSRIVTSRRTWQAERVIVCNGTDFETLFPDFFAQSGLVRCRLQMMRTGPQPQNWNLGPAIAGGLTFRFYPSFRICRSLDALRAYIAQQMPEYDRFGIHTMVSQASSGGLTFGDSHEYGLAPTPFNRDCIDAMILRHLETFLQVPDRSIAERWYGVYAKHPEEPWVRYQPEDGVDVITGLGGAGMTLSFGVALETLEALC</sequence>
<dbReference type="PANTHER" id="PTHR13847">
    <property type="entry name" value="SARCOSINE DEHYDROGENASE-RELATED"/>
    <property type="match status" value="1"/>
</dbReference>
<evidence type="ECO:0000256" key="2">
    <source>
        <dbReference type="ARBA" id="ARBA00009410"/>
    </source>
</evidence>
<dbReference type="AlphaFoldDB" id="A0A372IMC9"/>
<dbReference type="InterPro" id="IPR036188">
    <property type="entry name" value="FAD/NAD-bd_sf"/>
</dbReference>
<comment type="caution">
    <text evidence="6">The sequence shown here is derived from an EMBL/GenBank/DDBJ whole genome shotgun (WGS) entry which is preliminary data.</text>
</comment>
<dbReference type="OrthoDB" id="9801699at2"/>
<protein>
    <submittedName>
        <fullName evidence="6">TIGR03364 family FAD-dependent oxidoreductase</fullName>
    </submittedName>
</protein>
<gene>
    <name evidence="6" type="ORF">D0Y96_14895</name>
</gene>
<evidence type="ECO:0000256" key="1">
    <source>
        <dbReference type="ARBA" id="ARBA00001974"/>
    </source>
</evidence>
<proteinExistence type="inferred from homology"/>
<comment type="similarity">
    <text evidence="2">Belongs to the DadA oxidoreductase family.</text>
</comment>
<organism evidence="6 7">
    <name type="scientific">Paracidobacterium acidisoli</name>
    <dbReference type="NCBI Taxonomy" id="2303751"/>
    <lineage>
        <taxon>Bacteria</taxon>
        <taxon>Pseudomonadati</taxon>
        <taxon>Acidobacteriota</taxon>
        <taxon>Terriglobia</taxon>
        <taxon>Terriglobales</taxon>
        <taxon>Acidobacteriaceae</taxon>
        <taxon>Paracidobacterium</taxon>
    </lineage>
</organism>
<dbReference type="Proteomes" id="UP000264702">
    <property type="component" value="Unassembled WGS sequence"/>
</dbReference>
<name>A0A372IMC9_9BACT</name>
<dbReference type="Gene3D" id="3.50.50.60">
    <property type="entry name" value="FAD/NAD(P)-binding domain"/>
    <property type="match status" value="1"/>
</dbReference>
<comment type="cofactor">
    <cofactor evidence="1">
        <name>FAD</name>
        <dbReference type="ChEBI" id="CHEBI:57692"/>
    </cofactor>
</comment>
<evidence type="ECO:0000313" key="6">
    <source>
        <dbReference type="EMBL" id="RFU15733.1"/>
    </source>
</evidence>
<dbReference type="InterPro" id="IPR017741">
    <property type="entry name" value="FAD-dependent_OxRdtase_HpnW"/>
</dbReference>
<dbReference type="SUPFAM" id="SSF51905">
    <property type="entry name" value="FAD/NAD(P)-binding domain"/>
    <property type="match status" value="1"/>
</dbReference>
<keyword evidence="7" id="KW-1185">Reference proteome</keyword>
<dbReference type="EMBL" id="QVQT01000005">
    <property type="protein sequence ID" value="RFU15733.1"/>
    <property type="molecule type" value="Genomic_DNA"/>
</dbReference>
<evidence type="ECO:0000256" key="3">
    <source>
        <dbReference type="ARBA" id="ARBA00022630"/>
    </source>
</evidence>